<proteinExistence type="predicted"/>
<sequence>MVPNIYVGTNFQFVLRFYCDFQTTLHQKKNQCDDDNIISERGSRNYKDSRSIVNIELLELISQILGKFLTIELFTKFKKGLEQIYCTKLCDQLVRMTSKVSRSVSININCHWFVFSVGLTKFGMLWNGAEKSFFCTCRSIIMYMNERRINVRYLVRCSKHGKVHAMIENISQLRYYETLMCILYVIGINYLGFKILILVFELDEGL</sequence>
<name>A0A6G0T7Y4_APHGL</name>
<keyword evidence="1" id="KW-1133">Transmembrane helix</keyword>
<dbReference type="Proteomes" id="UP000475862">
    <property type="component" value="Unassembled WGS sequence"/>
</dbReference>
<dbReference type="EMBL" id="VYZN01000052">
    <property type="protein sequence ID" value="KAE9527614.1"/>
    <property type="molecule type" value="Genomic_DNA"/>
</dbReference>
<dbReference type="AlphaFoldDB" id="A0A6G0T7Y4"/>
<gene>
    <name evidence="2" type="ORF">AGLY_012894</name>
</gene>
<comment type="caution">
    <text evidence="2">The sequence shown here is derived from an EMBL/GenBank/DDBJ whole genome shotgun (WGS) entry which is preliminary data.</text>
</comment>
<keyword evidence="1" id="KW-0472">Membrane</keyword>
<evidence type="ECO:0000256" key="1">
    <source>
        <dbReference type="SAM" id="Phobius"/>
    </source>
</evidence>
<feature type="transmembrane region" description="Helical" evidence="1">
    <location>
        <begin position="181"/>
        <end position="200"/>
    </location>
</feature>
<keyword evidence="1" id="KW-0812">Transmembrane</keyword>
<protein>
    <submittedName>
        <fullName evidence="2">Uncharacterized protein</fullName>
    </submittedName>
</protein>
<reference evidence="2 3" key="1">
    <citation type="submission" date="2019-08" db="EMBL/GenBank/DDBJ databases">
        <title>The genome of the soybean aphid Biotype 1, its phylome, world population structure and adaptation to the North American continent.</title>
        <authorList>
            <person name="Giordano R."/>
            <person name="Donthu R.K."/>
            <person name="Hernandez A.G."/>
            <person name="Wright C.L."/>
            <person name="Zimin A.V."/>
        </authorList>
    </citation>
    <scope>NUCLEOTIDE SEQUENCE [LARGE SCALE GENOMIC DNA]</scope>
    <source>
        <tissue evidence="2">Whole aphids</tissue>
    </source>
</reference>
<organism evidence="2 3">
    <name type="scientific">Aphis glycines</name>
    <name type="common">Soybean aphid</name>
    <dbReference type="NCBI Taxonomy" id="307491"/>
    <lineage>
        <taxon>Eukaryota</taxon>
        <taxon>Metazoa</taxon>
        <taxon>Ecdysozoa</taxon>
        <taxon>Arthropoda</taxon>
        <taxon>Hexapoda</taxon>
        <taxon>Insecta</taxon>
        <taxon>Pterygota</taxon>
        <taxon>Neoptera</taxon>
        <taxon>Paraneoptera</taxon>
        <taxon>Hemiptera</taxon>
        <taxon>Sternorrhyncha</taxon>
        <taxon>Aphidomorpha</taxon>
        <taxon>Aphidoidea</taxon>
        <taxon>Aphididae</taxon>
        <taxon>Aphidini</taxon>
        <taxon>Aphis</taxon>
        <taxon>Aphis</taxon>
    </lineage>
</organism>
<accession>A0A6G0T7Y4</accession>
<evidence type="ECO:0000313" key="3">
    <source>
        <dbReference type="Proteomes" id="UP000475862"/>
    </source>
</evidence>
<evidence type="ECO:0000313" key="2">
    <source>
        <dbReference type="EMBL" id="KAE9527614.1"/>
    </source>
</evidence>
<keyword evidence="3" id="KW-1185">Reference proteome</keyword>